<dbReference type="EMBL" id="AP012057">
    <property type="protein sequence ID" value="BAN02215.1"/>
    <property type="molecule type" value="Genomic_DNA"/>
</dbReference>
<sequence>MDLEIAEPAANAAIGRRNLIGMAGVAGLAGAAAAMLSAQTTLAASDQANQPTDADMALLAEALGLELTARDLYRSQVAANPSGDLASAVSIMAENHEAYAQAIAGATGLSASDDKRNAEVFDALAADFAGSDFAAAAHGLEQTAVATHTALLGEYESADAITLTTSILVTEARHATVLAAVLGVDDLDTLFGNDQPALALGGDA</sequence>
<dbReference type="KEGG" id="aym:YM304_19010"/>
<protein>
    <recommendedName>
        <fullName evidence="3">DUF4439 domain-containing protein</fullName>
    </recommendedName>
</protein>
<evidence type="ECO:0000313" key="1">
    <source>
        <dbReference type="EMBL" id="BAN02215.1"/>
    </source>
</evidence>
<accession>A0A6C7EAR6</accession>
<dbReference type="Proteomes" id="UP000011863">
    <property type="component" value="Chromosome"/>
</dbReference>
<reference evidence="1 2" key="1">
    <citation type="journal article" date="2013" name="Int. J. Syst. Evol. Microbiol.">
        <title>Ilumatobacter nonamiense sp. nov. and Ilumatobacter coccineum sp. nov., isolated from seashore sand.</title>
        <authorList>
            <person name="Matsumoto A."/>
            <person name="Kasai H."/>
            <person name="Matsuo Y."/>
            <person name="Shizuri Y."/>
            <person name="Ichikawa N."/>
            <person name="Fujita N."/>
            <person name="Omura S."/>
            <person name="Takahashi Y."/>
        </authorList>
    </citation>
    <scope>NUCLEOTIDE SEQUENCE [LARGE SCALE GENOMIC DNA]</scope>
    <source>
        <strain evidence="2">NBRC 103263 / KCTC 29153 / YM16-304</strain>
    </source>
</reference>
<gene>
    <name evidence="1" type="ORF">YM304_19010</name>
</gene>
<evidence type="ECO:0000313" key="2">
    <source>
        <dbReference type="Proteomes" id="UP000011863"/>
    </source>
</evidence>
<evidence type="ECO:0008006" key="3">
    <source>
        <dbReference type="Google" id="ProtNLM"/>
    </source>
</evidence>
<keyword evidence="2" id="KW-1185">Reference proteome</keyword>
<name>A0A6C7EAR6_ILUCY</name>
<dbReference type="InterPro" id="IPR009078">
    <property type="entry name" value="Ferritin-like_SF"/>
</dbReference>
<dbReference type="Pfam" id="PF13668">
    <property type="entry name" value="Ferritin_2"/>
    <property type="match status" value="1"/>
</dbReference>
<organism evidence="1 2">
    <name type="scientific">Ilumatobacter coccineus (strain NBRC 103263 / KCTC 29153 / YM16-304)</name>
    <dbReference type="NCBI Taxonomy" id="1313172"/>
    <lineage>
        <taxon>Bacteria</taxon>
        <taxon>Bacillati</taxon>
        <taxon>Actinomycetota</taxon>
        <taxon>Acidimicrobiia</taxon>
        <taxon>Acidimicrobiales</taxon>
        <taxon>Ilumatobacteraceae</taxon>
        <taxon>Ilumatobacter</taxon>
    </lineage>
</organism>
<dbReference type="RefSeq" id="WP_015441462.1">
    <property type="nucleotide sequence ID" value="NC_020520.1"/>
</dbReference>
<dbReference type="SUPFAM" id="SSF47240">
    <property type="entry name" value="Ferritin-like"/>
    <property type="match status" value="1"/>
</dbReference>
<dbReference type="PROSITE" id="PS51318">
    <property type="entry name" value="TAT"/>
    <property type="match status" value="1"/>
</dbReference>
<dbReference type="AlphaFoldDB" id="A0A6C7EAR6"/>
<dbReference type="InterPro" id="IPR006311">
    <property type="entry name" value="TAT_signal"/>
</dbReference>
<proteinExistence type="predicted"/>